<protein>
    <recommendedName>
        <fullName evidence="3">DUF6534 domain-containing protein</fullName>
    </recommendedName>
</protein>
<keyword evidence="2" id="KW-0812">Transmembrane</keyword>
<comment type="caution">
    <text evidence="4">The sequence shown here is derived from an EMBL/GenBank/DDBJ whole genome shotgun (WGS) entry which is preliminary data.</text>
</comment>
<evidence type="ECO:0000256" key="1">
    <source>
        <dbReference type="SAM" id="MobiDB-lite"/>
    </source>
</evidence>
<evidence type="ECO:0000256" key="2">
    <source>
        <dbReference type="SAM" id="Phobius"/>
    </source>
</evidence>
<keyword evidence="2" id="KW-1133">Transmembrane helix</keyword>
<dbReference type="PANTHER" id="PTHR40465">
    <property type="entry name" value="CHROMOSOME 1, WHOLE GENOME SHOTGUN SEQUENCE"/>
    <property type="match status" value="1"/>
</dbReference>
<feature type="compositionally biased region" description="Basic and acidic residues" evidence="1">
    <location>
        <begin position="310"/>
        <end position="328"/>
    </location>
</feature>
<feature type="transmembrane region" description="Helical" evidence="2">
    <location>
        <begin position="198"/>
        <end position="220"/>
    </location>
</feature>
<sequence length="334" mass="37049">MMILYEELGFLGIFLNGYLFGLLTLQYYHYNTSPSNDLRWLKNLVHLQFVLETAQTAMSVADGFHWFVFGYGDIRKLGEYYLANFDSPIMGSVIALISQGVYCWRIYHLSRWKVPTMVITLAACSQAVGGIGSGIINQQYGTIVNWHPRSNIFGVLWAGSSAVADTLIACSMTYLLLSSKPFARRRPTVMTRLIRLVIETNVASALVAMAVLLCAVIPPIAPPKTSYFLCPGYVLGKLYSNSFIAMLNNRPRSAADREPSGEPSFGINGSIHGLKHKQHSWSTASSSQTNPANRPSITIAVRTETAMQCDDEKPPLPPREELELERSLLPDMSS</sequence>
<feature type="transmembrane region" description="Helical" evidence="2">
    <location>
        <begin position="7"/>
        <end position="28"/>
    </location>
</feature>
<dbReference type="PANTHER" id="PTHR40465:SF1">
    <property type="entry name" value="DUF6534 DOMAIN-CONTAINING PROTEIN"/>
    <property type="match status" value="1"/>
</dbReference>
<gene>
    <name evidence="4" type="ORF">P691DRAFT_819590</name>
</gene>
<proteinExistence type="predicted"/>
<dbReference type="OrthoDB" id="3223377at2759"/>
<keyword evidence="2" id="KW-0472">Membrane</keyword>
<accession>A0A9P6C1H7</accession>
<feature type="domain" description="DUF6534" evidence="3">
    <location>
        <begin position="161"/>
        <end position="251"/>
    </location>
</feature>
<dbReference type="Proteomes" id="UP000807342">
    <property type="component" value="Unassembled WGS sequence"/>
</dbReference>
<feature type="transmembrane region" description="Helical" evidence="2">
    <location>
        <begin position="89"/>
        <end position="107"/>
    </location>
</feature>
<name>A0A9P6C1H7_9AGAR</name>
<reference evidence="4" key="1">
    <citation type="submission" date="2020-11" db="EMBL/GenBank/DDBJ databases">
        <authorList>
            <consortium name="DOE Joint Genome Institute"/>
            <person name="Ahrendt S."/>
            <person name="Riley R."/>
            <person name="Andreopoulos W."/>
            <person name="Labutti K."/>
            <person name="Pangilinan J."/>
            <person name="Ruiz-Duenas F.J."/>
            <person name="Barrasa J.M."/>
            <person name="Sanchez-Garcia M."/>
            <person name="Camarero S."/>
            <person name="Miyauchi S."/>
            <person name="Serrano A."/>
            <person name="Linde D."/>
            <person name="Babiker R."/>
            <person name="Drula E."/>
            <person name="Ayuso-Fernandez I."/>
            <person name="Pacheco R."/>
            <person name="Padilla G."/>
            <person name="Ferreira P."/>
            <person name="Barriuso J."/>
            <person name="Kellner H."/>
            <person name="Castanera R."/>
            <person name="Alfaro M."/>
            <person name="Ramirez L."/>
            <person name="Pisabarro A.G."/>
            <person name="Kuo A."/>
            <person name="Tritt A."/>
            <person name="Lipzen A."/>
            <person name="He G."/>
            <person name="Yan M."/>
            <person name="Ng V."/>
            <person name="Cullen D."/>
            <person name="Martin F."/>
            <person name="Rosso M.-N."/>
            <person name="Henrissat B."/>
            <person name="Hibbett D."/>
            <person name="Martinez A.T."/>
            <person name="Grigoriev I.V."/>
        </authorList>
    </citation>
    <scope>NUCLEOTIDE SEQUENCE</scope>
    <source>
        <strain evidence="4">MF-IS2</strain>
    </source>
</reference>
<dbReference type="InterPro" id="IPR045339">
    <property type="entry name" value="DUF6534"/>
</dbReference>
<evidence type="ECO:0000259" key="3">
    <source>
        <dbReference type="Pfam" id="PF20152"/>
    </source>
</evidence>
<dbReference type="Pfam" id="PF20152">
    <property type="entry name" value="DUF6534"/>
    <property type="match status" value="1"/>
</dbReference>
<evidence type="ECO:0000313" key="5">
    <source>
        <dbReference type="Proteomes" id="UP000807342"/>
    </source>
</evidence>
<feature type="compositionally biased region" description="Polar residues" evidence="1">
    <location>
        <begin position="280"/>
        <end position="296"/>
    </location>
</feature>
<feature type="transmembrane region" description="Helical" evidence="2">
    <location>
        <begin position="156"/>
        <end position="177"/>
    </location>
</feature>
<feature type="transmembrane region" description="Helical" evidence="2">
    <location>
        <begin position="114"/>
        <end position="136"/>
    </location>
</feature>
<dbReference type="EMBL" id="MU151186">
    <property type="protein sequence ID" value="KAF9447787.1"/>
    <property type="molecule type" value="Genomic_DNA"/>
</dbReference>
<dbReference type="AlphaFoldDB" id="A0A9P6C1H7"/>
<keyword evidence="5" id="KW-1185">Reference proteome</keyword>
<feature type="transmembrane region" description="Helical" evidence="2">
    <location>
        <begin position="226"/>
        <end position="247"/>
    </location>
</feature>
<evidence type="ECO:0000313" key="4">
    <source>
        <dbReference type="EMBL" id="KAF9447787.1"/>
    </source>
</evidence>
<feature type="region of interest" description="Disordered" evidence="1">
    <location>
        <begin position="278"/>
        <end position="334"/>
    </location>
</feature>
<organism evidence="4 5">
    <name type="scientific">Macrolepiota fuliginosa MF-IS2</name>
    <dbReference type="NCBI Taxonomy" id="1400762"/>
    <lineage>
        <taxon>Eukaryota</taxon>
        <taxon>Fungi</taxon>
        <taxon>Dikarya</taxon>
        <taxon>Basidiomycota</taxon>
        <taxon>Agaricomycotina</taxon>
        <taxon>Agaricomycetes</taxon>
        <taxon>Agaricomycetidae</taxon>
        <taxon>Agaricales</taxon>
        <taxon>Agaricineae</taxon>
        <taxon>Agaricaceae</taxon>
        <taxon>Macrolepiota</taxon>
    </lineage>
</organism>